<name>K0RSL4_THAOC</name>
<dbReference type="PROSITE" id="PS50096">
    <property type="entry name" value="IQ"/>
    <property type="match status" value="1"/>
</dbReference>
<dbReference type="SMART" id="SM00671">
    <property type="entry name" value="SEL1"/>
    <property type="match status" value="2"/>
</dbReference>
<accession>K0RSL4</accession>
<feature type="region of interest" description="Disordered" evidence="2">
    <location>
        <begin position="595"/>
        <end position="627"/>
    </location>
</feature>
<dbReference type="AlphaFoldDB" id="K0RSL4"/>
<dbReference type="Pfam" id="PF08238">
    <property type="entry name" value="Sel1"/>
    <property type="match status" value="2"/>
</dbReference>
<feature type="compositionally biased region" description="Basic residues" evidence="2">
    <location>
        <begin position="556"/>
        <end position="569"/>
    </location>
</feature>
<proteinExistence type="inferred from homology"/>
<evidence type="ECO:0008006" key="5">
    <source>
        <dbReference type="Google" id="ProtNLM"/>
    </source>
</evidence>
<dbReference type="InterPro" id="IPR006597">
    <property type="entry name" value="Sel1-like"/>
</dbReference>
<feature type="region of interest" description="Disordered" evidence="2">
    <location>
        <begin position="771"/>
        <end position="802"/>
    </location>
</feature>
<feature type="compositionally biased region" description="Basic residues" evidence="2">
    <location>
        <begin position="84"/>
        <end position="94"/>
    </location>
</feature>
<dbReference type="Proteomes" id="UP000266841">
    <property type="component" value="Unassembled WGS sequence"/>
</dbReference>
<dbReference type="InterPro" id="IPR050767">
    <property type="entry name" value="Sel1_AlgK"/>
</dbReference>
<dbReference type="Gene3D" id="1.25.40.10">
    <property type="entry name" value="Tetratricopeptide repeat domain"/>
    <property type="match status" value="1"/>
</dbReference>
<evidence type="ECO:0000256" key="2">
    <source>
        <dbReference type="SAM" id="MobiDB-lite"/>
    </source>
</evidence>
<gene>
    <name evidence="3" type="ORF">THAOC_23253</name>
</gene>
<dbReference type="SUPFAM" id="SSF52540">
    <property type="entry name" value="P-loop containing nucleoside triphosphate hydrolases"/>
    <property type="match status" value="1"/>
</dbReference>
<dbReference type="PANTHER" id="PTHR11102:SF160">
    <property type="entry name" value="ERAD-ASSOCIATED E3 UBIQUITIN-PROTEIN LIGASE COMPONENT HRD3"/>
    <property type="match status" value="1"/>
</dbReference>
<feature type="compositionally biased region" description="Basic and acidic residues" evidence="2">
    <location>
        <begin position="130"/>
        <end position="142"/>
    </location>
</feature>
<evidence type="ECO:0000256" key="1">
    <source>
        <dbReference type="ARBA" id="ARBA00038101"/>
    </source>
</evidence>
<comment type="caution">
    <text evidence="3">The sequence shown here is derived from an EMBL/GenBank/DDBJ whole genome shotgun (WGS) entry which is preliminary data.</text>
</comment>
<evidence type="ECO:0000313" key="3">
    <source>
        <dbReference type="EMBL" id="EJK56788.1"/>
    </source>
</evidence>
<evidence type="ECO:0000313" key="4">
    <source>
        <dbReference type="Proteomes" id="UP000266841"/>
    </source>
</evidence>
<comment type="similarity">
    <text evidence="1">Belongs to the sel-1 family.</text>
</comment>
<organism evidence="3 4">
    <name type="scientific">Thalassiosira oceanica</name>
    <name type="common">Marine diatom</name>
    <dbReference type="NCBI Taxonomy" id="159749"/>
    <lineage>
        <taxon>Eukaryota</taxon>
        <taxon>Sar</taxon>
        <taxon>Stramenopiles</taxon>
        <taxon>Ochrophyta</taxon>
        <taxon>Bacillariophyta</taxon>
        <taxon>Coscinodiscophyceae</taxon>
        <taxon>Thalassiosirophycidae</taxon>
        <taxon>Thalassiosirales</taxon>
        <taxon>Thalassiosiraceae</taxon>
        <taxon>Thalassiosira</taxon>
    </lineage>
</organism>
<sequence>LFPSLHERDHSIRPSSSRRGRVLRCQNRGVPWALEFPHSAPVAIRLRCKTLVRLIDFKTRTSAPPTAPEQTFTPLVVLWGSGRPWRRPTRHPRLGKSSELGTRKTRKGFKTAKSPIGFNSNITRAKRRGKSEEARRGERSTDPGHQVTSKKHRKKEDVKALARTRRILLDSDDMSLAEDQHQPPAPAVPAAGPLLDAVTEEELMSSGHELPEGYTCPLCCLPIALPAGEHARFMSCCMKRVCLGCILASRRRGMGNNCAFCRTPTPDSDAAVLAQAQKRVDAKDPGATEFLAVSYFHGDFGLWKDIPRAIELWKDAARLGDLYAHYKLGFLYYYGEGVEQDMDGGIRHWQHAAIMGHPESRHALGLLECDEGNHDLAVQHLMISAKMGGADSLNEIKDMFMKGHATKAQYAEALKGYQTALEETKSPQREEAKKIQWNLGARDVSGQRSSDLRFHATHAGIDCETEVGIPQKRQAIGSRNSLFNFIQEHVVVYPSIKHASEINSPRRARGRGAEEYDAVVYTHISYDADLQSGATKYRDGQTSATVYSRGPPKHDRSLHRAQTHAKRATRTNPVQDPKRRISKRAATTLGTARFGRNDINNFQGRSHGSLDRKAQRLGRRSGKIPAPGRALNPAATYGAVRFQTMSLRHVGEGAKFVLVSGEVAVPIEDLKDFLSIPDHTLVFHKAPALKVLSQADAATTIQRRARGFLARAMGRRQQAAAITLQRSARGLLACAMGRRQQAAAITLQRHARGIAIRAQAGARCARHFKVQGSEPTRGSEGEGGDDAVQPVDGDWPSAECHDSPKVVRISRISRIRTYARQ</sequence>
<feature type="non-terminal residue" evidence="3">
    <location>
        <position position="1"/>
    </location>
</feature>
<dbReference type="InterPro" id="IPR000048">
    <property type="entry name" value="IQ_motif_EF-hand-BS"/>
</dbReference>
<protein>
    <recommendedName>
        <fullName evidence="5">RING-type domain-containing protein</fullName>
    </recommendedName>
</protein>
<dbReference type="InterPro" id="IPR011990">
    <property type="entry name" value="TPR-like_helical_dom_sf"/>
</dbReference>
<feature type="region of interest" description="Disordered" evidence="2">
    <location>
        <begin position="83"/>
        <end position="159"/>
    </location>
</feature>
<reference evidence="3 4" key="1">
    <citation type="journal article" date="2012" name="Genome Biol.">
        <title>Genome and low-iron response of an oceanic diatom adapted to chronic iron limitation.</title>
        <authorList>
            <person name="Lommer M."/>
            <person name="Specht M."/>
            <person name="Roy A.S."/>
            <person name="Kraemer L."/>
            <person name="Andreson R."/>
            <person name="Gutowska M.A."/>
            <person name="Wolf J."/>
            <person name="Bergner S.V."/>
            <person name="Schilhabel M.B."/>
            <person name="Klostermeier U.C."/>
            <person name="Beiko R.G."/>
            <person name="Rosenstiel P."/>
            <person name="Hippler M."/>
            <person name="Laroche J."/>
        </authorList>
    </citation>
    <scope>NUCLEOTIDE SEQUENCE [LARGE SCALE GENOMIC DNA]</scope>
    <source>
        <strain evidence="3 4">CCMP1005</strain>
    </source>
</reference>
<keyword evidence="4" id="KW-1185">Reference proteome</keyword>
<dbReference type="SUPFAM" id="SSF81901">
    <property type="entry name" value="HCP-like"/>
    <property type="match status" value="1"/>
</dbReference>
<dbReference type="EMBL" id="AGNL01030499">
    <property type="protein sequence ID" value="EJK56788.1"/>
    <property type="molecule type" value="Genomic_DNA"/>
</dbReference>
<dbReference type="InterPro" id="IPR027417">
    <property type="entry name" value="P-loop_NTPase"/>
</dbReference>
<dbReference type="Pfam" id="PF00612">
    <property type="entry name" value="IQ"/>
    <property type="match status" value="1"/>
</dbReference>
<feature type="region of interest" description="Disordered" evidence="2">
    <location>
        <begin position="542"/>
        <end position="578"/>
    </location>
</feature>
<dbReference type="PANTHER" id="PTHR11102">
    <property type="entry name" value="SEL-1-LIKE PROTEIN"/>
    <property type="match status" value="1"/>
</dbReference>
<dbReference type="Gene3D" id="1.20.5.190">
    <property type="match status" value="1"/>
</dbReference>